<keyword evidence="4" id="KW-0813">Transport</keyword>
<proteinExistence type="inferred from homology"/>
<keyword evidence="6" id="KW-0333">Golgi apparatus</keyword>
<comment type="caution">
    <text evidence="10">The sequence shown here is derived from an EMBL/GenBank/DDBJ whole genome shotgun (WGS) entry which is preliminary data.</text>
</comment>
<dbReference type="Pfam" id="PF04124">
    <property type="entry name" value="Dor1"/>
    <property type="match status" value="1"/>
</dbReference>
<dbReference type="PANTHER" id="PTHR21311:SF0">
    <property type="entry name" value="CONSERVED OLIGOMERIC GOLGI COMPLEX SUBUNIT 8"/>
    <property type="match status" value="1"/>
</dbReference>
<feature type="compositionally biased region" description="Low complexity" evidence="9">
    <location>
        <begin position="835"/>
        <end position="845"/>
    </location>
</feature>
<evidence type="ECO:0000313" key="10">
    <source>
        <dbReference type="EMBL" id="KAJ4455864.1"/>
    </source>
</evidence>
<evidence type="ECO:0000256" key="7">
    <source>
        <dbReference type="ARBA" id="ARBA00023136"/>
    </source>
</evidence>
<feature type="region of interest" description="Disordered" evidence="9">
    <location>
        <begin position="813"/>
        <end position="894"/>
    </location>
</feature>
<keyword evidence="7" id="KW-0472">Membrane</keyword>
<dbReference type="InterPro" id="IPR007255">
    <property type="entry name" value="COG8"/>
</dbReference>
<organism evidence="10 11">
    <name type="scientific">Paratrimastix pyriformis</name>
    <dbReference type="NCBI Taxonomy" id="342808"/>
    <lineage>
        <taxon>Eukaryota</taxon>
        <taxon>Metamonada</taxon>
        <taxon>Preaxostyla</taxon>
        <taxon>Paratrimastigidae</taxon>
        <taxon>Paratrimastix</taxon>
    </lineage>
</organism>
<reference evidence="10" key="1">
    <citation type="journal article" date="2022" name="bioRxiv">
        <title>Genomics of Preaxostyla Flagellates Illuminates Evolutionary Transitions and the Path Towards Mitochondrial Loss.</title>
        <authorList>
            <person name="Novak L.V.F."/>
            <person name="Treitli S.C."/>
            <person name="Pyrih J."/>
            <person name="Halakuc P."/>
            <person name="Pipaliya S.V."/>
            <person name="Vacek V."/>
            <person name="Brzon O."/>
            <person name="Soukal P."/>
            <person name="Eme L."/>
            <person name="Dacks J.B."/>
            <person name="Karnkowska A."/>
            <person name="Elias M."/>
            <person name="Hampl V."/>
        </authorList>
    </citation>
    <scope>NUCLEOTIDE SEQUENCE</scope>
    <source>
        <strain evidence="10">RCP-MX</strain>
    </source>
</reference>
<evidence type="ECO:0000256" key="1">
    <source>
        <dbReference type="ARBA" id="ARBA00004395"/>
    </source>
</evidence>
<keyword evidence="5" id="KW-0653">Protein transport</keyword>
<feature type="compositionally biased region" description="Low complexity" evidence="9">
    <location>
        <begin position="871"/>
        <end position="894"/>
    </location>
</feature>
<evidence type="ECO:0000256" key="9">
    <source>
        <dbReference type="SAM" id="MobiDB-lite"/>
    </source>
</evidence>
<keyword evidence="11" id="KW-1185">Reference proteome</keyword>
<dbReference type="Proteomes" id="UP001141327">
    <property type="component" value="Unassembled WGS sequence"/>
</dbReference>
<comment type="subcellular location">
    <subcellularLocation>
        <location evidence="1">Golgi apparatus membrane</location>
        <topology evidence="1">Peripheral membrane protein</topology>
    </subcellularLocation>
</comment>
<dbReference type="PANTHER" id="PTHR21311">
    <property type="entry name" value="CONSERVED OLIGOMERIC GOLGI COMPLEX COMPONENT 8"/>
    <property type="match status" value="1"/>
</dbReference>
<evidence type="ECO:0000256" key="6">
    <source>
        <dbReference type="ARBA" id="ARBA00023034"/>
    </source>
</evidence>
<protein>
    <recommendedName>
        <fullName evidence="3">Conserved oligomeric Golgi complex subunit 8</fullName>
    </recommendedName>
    <alternativeName>
        <fullName evidence="8">Component of oligomeric Golgi complex 8</fullName>
    </alternativeName>
</protein>
<gene>
    <name evidence="10" type="ORF">PAPYR_9072</name>
</gene>
<evidence type="ECO:0000256" key="5">
    <source>
        <dbReference type="ARBA" id="ARBA00022927"/>
    </source>
</evidence>
<evidence type="ECO:0000256" key="8">
    <source>
        <dbReference type="ARBA" id="ARBA00031347"/>
    </source>
</evidence>
<name>A0ABQ8U977_9EUKA</name>
<evidence type="ECO:0000256" key="4">
    <source>
        <dbReference type="ARBA" id="ARBA00022448"/>
    </source>
</evidence>
<evidence type="ECO:0000256" key="2">
    <source>
        <dbReference type="ARBA" id="ARBA00006419"/>
    </source>
</evidence>
<feature type="compositionally biased region" description="Acidic residues" evidence="9">
    <location>
        <begin position="331"/>
        <end position="343"/>
    </location>
</feature>
<evidence type="ECO:0000313" key="11">
    <source>
        <dbReference type="Proteomes" id="UP001141327"/>
    </source>
</evidence>
<evidence type="ECO:0000256" key="3">
    <source>
        <dbReference type="ARBA" id="ARBA00020983"/>
    </source>
</evidence>
<accession>A0ABQ8U977</accession>
<feature type="region of interest" description="Disordered" evidence="9">
    <location>
        <begin position="331"/>
        <end position="351"/>
    </location>
</feature>
<comment type="similarity">
    <text evidence="2">Belongs to the COG8 family.</text>
</comment>
<dbReference type="EMBL" id="JAPMOS010000090">
    <property type="protein sequence ID" value="KAJ4455864.1"/>
    <property type="molecule type" value="Genomic_DNA"/>
</dbReference>
<sequence length="894" mass="93627">MIHLSLSDLEEKPNELRRHEIELQDRLHALALTNCHSFLSVDSSLRKVAASASRVKGILDAVAQHHLPESATTLSAFPERAQTLLNEQKLARVMQNHAGILNQLLALPALLQSCYEQQYWEGCFDLISFVDQLNRRFPRTRTVGHLRQVCVRHARRLNGTLLALLGQGIRPSASTTLEIATTAGTTGSTKALLAETLRVVGLLRRLSLCTENEIRATFLAGQTGHLRQAATDLLGGNPNVPRMSLRPTAAALLINLAEVLRCHVRDTVTVYTALFTHGGRALPTALQASRMLFPRLGPAEPVPTAESMAARVAVPPSWTRMTSTMRPELLDQEVDTPPDDDGGEGASGDPDEELLRCYREWAAMVATAAGAGAGPDGGCPPGGSSAIVLSAFPSAPASSPSLARAGGGGRAGELDLVNNPLSFEALLAALATDAHDSAPSAAATPAAAQQQQQHGSPWEWCSFMEDPQQQQQQQSAQSVPTVGSLGPVEWFLDDGDLLADPLLSAASLLGGPLTARAAAGAQGQNGAADGHLLHQWLQGHTLAYLDLLARAVGPTANDQGTATILQGLEPLVRCLPAATITPAQQPLPWWAPDEAAEGALRAQLGDITRAMEPAELGDLIATLRHCGATLGRVGADWAAHLEPVLVLAAGGAWSRGLRAASAQYATVLGHAGWELPPAMAAEAGMAMTMGMNLSMPPLVQQFGPLKALAQGCLAALSELRSTTAAILSLLPPAGPGLPGASSTLSLLCDACLGALEASLHQAASQLLVEACRVAAVAPPPPEALLQLQGDDRPGVMETAAALAEALPAFEPMVQQDEASPQPQPPQPQPHHDEPASPQQEGQQQEGHGGAGSEQHRHQDQPAQSLDHQESEAAAEPPAATTAPPNPAESTEPAP</sequence>